<comment type="similarity">
    <text evidence="2 11">Belongs to the CDP-alcohol phosphatidyltransferase class-I family.</text>
</comment>
<dbReference type="GO" id="GO:0008654">
    <property type="term" value="P:phospholipid biosynthetic process"/>
    <property type="evidence" value="ECO:0007669"/>
    <property type="project" value="UniProtKB-KW"/>
</dbReference>
<feature type="transmembrane region" description="Helical" evidence="12">
    <location>
        <begin position="224"/>
        <end position="257"/>
    </location>
</feature>
<feature type="transmembrane region" description="Helical" evidence="12">
    <location>
        <begin position="123"/>
        <end position="144"/>
    </location>
</feature>
<gene>
    <name evidence="13" type="ORF">NIT7321_03833</name>
</gene>
<keyword evidence="14" id="KW-1185">Reference proteome</keyword>
<dbReference type="InterPro" id="IPR048254">
    <property type="entry name" value="CDP_ALCOHOL_P_TRANSF_CS"/>
</dbReference>
<evidence type="ECO:0000256" key="4">
    <source>
        <dbReference type="ARBA" id="ARBA00022679"/>
    </source>
</evidence>
<protein>
    <submittedName>
        <fullName evidence="13">CDP-diacylglycerol-serine O-phosphatidyltransferase</fullName>
    </submittedName>
</protein>
<evidence type="ECO:0000256" key="6">
    <source>
        <dbReference type="ARBA" id="ARBA00022989"/>
    </source>
</evidence>
<evidence type="ECO:0000313" key="14">
    <source>
        <dbReference type="Proteomes" id="UP000043764"/>
    </source>
</evidence>
<evidence type="ECO:0000256" key="12">
    <source>
        <dbReference type="SAM" id="Phobius"/>
    </source>
</evidence>
<evidence type="ECO:0000256" key="5">
    <source>
        <dbReference type="ARBA" id="ARBA00022692"/>
    </source>
</evidence>
<accession>A0A0H5D7E8</accession>
<reference evidence="14" key="1">
    <citation type="submission" date="2015-05" db="EMBL/GenBank/DDBJ databases">
        <authorList>
            <person name="Rodrigo-Torres Lidia"/>
            <person name="Arahal R.David."/>
        </authorList>
    </citation>
    <scope>NUCLEOTIDE SEQUENCE [LARGE SCALE GENOMIC DNA]</scope>
    <source>
        <strain evidence="14">CECT 7321</strain>
    </source>
</reference>
<dbReference type="Pfam" id="PF01066">
    <property type="entry name" value="CDP-OH_P_transf"/>
    <property type="match status" value="1"/>
</dbReference>
<dbReference type="PANTHER" id="PTHR14269:SF61">
    <property type="entry name" value="CDP-DIACYLGLYCEROL--SERINE O-PHOSPHATIDYLTRANSFERASE"/>
    <property type="match status" value="1"/>
</dbReference>
<sequence length="269" mass="29163">MALCAATAGKYAAKKDITIMTDRPEKRRSEYALIQLLPNMMTIAAICAGLSAIRFGVQGNYTLAVQLILAAAILDGFDGRLARILRSDSKMGAELDSLADFLNFGVASPLVIYYWALQDMRGLGWLAVLVFSVCCVVRLARFNVSTKSEEKVAAKSIYFVGVPSPAGALLAMLPMFISFAFADAPVIPDVLICIHMVVIGLLMISHVPTWSLKAVKISRENVKYFLVGFAFAGAAVLIYAWITLVILCLGYAAMVAWGLVRRKTPEDGV</sequence>
<dbReference type="InterPro" id="IPR050324">
    <property type="entry name" value="CDP-alcohol_PTase-I"/>
</dbReference>
<keyword evidence="7" id="KW-0443">Lipid metabolism</keyword>
<keyword evidence="9" id="KW-0594">Phospholipid biosynthesis</keyword>
<dbReference type="EMBL" id="CVRL01000046">
    <property type="protein sequence ID" value="CRL12949.1"/>
    <property type="molecule type" value="Genomic_DNA"/>
</dbReference>
<keyword evidence="6 12" id="KW-1133">Transmembrane helix</keyword>
<evidence type="ECO:0000313" key="13">
    <source>
        <dbReference type="EMBL" id="CRL12949.1"/>
    </source>
</evidence>
<dbReference type="GO" id="GO:0016020">
    <property type="term" value="C:membrane"/>
    <property type="evidence" value="ECO:0007669"/>
    <property type="project" value="UniProtKB-SubCell"/>
</dbReference>
<feature type="transmembrane region" description="Helical" evidence="12">
    <location>
        <begin position="156"/>
        <end position="180"/>
    </location>
</feature>
<keyword evidence="10" id="KW-1208">Phospholipid metabolism</keyword>
<evidence type="ECO:0000256" key="11">
    <source>
        <dbReference type="RuleBase" id="RU003750"/>
    </source>
</evidence>
<evidence type="ECO:0000256" key="2">
    <source>
        <dbReference type="ARBA" id="ARBA00010441"/>
    </source>
</evidence>
<proteinExistence type="inferred from homology"/>
<dbReference type="STRING" id="481446.NIT7645_02177"/>
<evidence type="ECO:0000256" key="7">
    <source>
        <dbReference type="ARBA" id="ARBA00023098"/>
    </source>
</evidence>
<dbReference type="PANTHER" id="PTHR14269">
    <property type="entry name" value="CDP-DIACYLGLYCEROL--GLYCEROL-3-PHOSPHATE 3-PHOSPHATIDYLTRANSFERASE-RELATED"/>
    <property type="match status" value="1"/>
</dbReference>
<keyword evidence="4 11" id="KW-0808">Transferase</keyword>
<comment type="subcellular location">
    <subcellularLocation>
        <location evidence="1">Membrane</location>
        <topology evidence="1">Multi-pass membrane protein</topology>
    </subcellularLocation>
</comment>
<dbReference type="InterPro" id="IPR000462">
    <property type="entry name" value="CDP-OH_P_trans"/>
</dbReference>
<name>A0A0H5D7E8_9RHOB</name>
<evidence type="ECO:0000256" key="1">
    <source>
        <dbReference type="ARBA" id="ARBA00004141"/>
    </source>
</evidence>
<dbReference type="PROSITE" id="PS00379">
    <property type="entry name" value="CDP_ALCOHOL_P_TRANSF"/>
    <property type="match status" value="1"/>
</dbReference>
<keyword evidence="5 12" id="KW-0812">Transmembrane</keyword>
<evidence type="ECO:0000256" key="8">
    <source>
        <dbReference type="ARBA" id="ARBA00023136"/>
    </source>
</evidence>
<keyword evidence="8 12" id="KW-0472">Membrane</keyword>
<feature type="transmembrane region" description="Helical" evidence="12">
    <location>
        <begin position="186"/>
        <end position="204"/>
    </location>
</feature>
<dbReference type="InterPro" id="IPR043130">
    <property type="entry name" value="CDP-OH_PTrfase_TM_dom"/>
</dbReference>
<feature type="transmembrane region" description="Helical" evidence="12">
    <location>
        <begin position="31"/>
        <end position="53"/>
    </location>
</feature>
<dbReference type="Gene3D" id="1.20.120.1760">
    <property type="match status" value="1"/>
</dbReference>
<evidence type="ECO:0000256" key="9">
    <source>
        <dbReference type="ARBA" id="ARBA00023209"/>
    </source>
</evidence>
<dbReference type="AlphaFoldDB" id="A0A0H5D7E8"/>
<evidence type="ECO:0000256" key="10">
    <source>
        <dbReference type="ARBA" id="ARBA00023264"/>
    </source>
</evidence>
<organism evidence="13 14">
    <name type="scientific">Phaeobacter italicus</name>
    <dbReference type="NCBI Taxonomy" id="481446"/>
    <lineage>
        <taxon>Bacteria</taxon>
        <taxon>Pseudomonadati</taxon>
        <taxon>Pseudomonadota</taxon>
        <taxon>Alphaproteobacteria</taxon>
        <taxon>Rhodobacterales</taxon>
        <taxon>Roseobacteraceae</taxon>
        <taxon>Phaeobacter</taxon>
    </lineage>
</organism>
<dbReference type="GO" id="GO:0016780">
    <property type="term" value="F:phosphotransferase activity, for other substituted phosphate groups"/>
    <property type="evidence" value="ECO:0007669"/>
    <property type="project" value="InterPro"/>
</dbReference>
<dbReference type="Proteomes" id="UP000043764">
    <property type="component" value="Unassembled WGS sequence"/>
</dbReference>
<evidence type="ECO:0000256" key="3">
    <source>
        <dbReference type="ARBA" id="ARBA00022516"/>
    </source>
</evidence>
<keyword evidence="3" id="KW-0444">Lipid biosynthesis</keyword>